<comment type="caution">
    <text evidence="4">The sequence shown here is derived from an EMBL/GenBank/DDBJ whole genome shotgun (WGS) entry which is preliminary data.</text>
</comment>
<dbReference type="PANTHER" id="PTHR43278:SF1">
    <property type="entry name" value="IRON-SULFUR FLAVOPROTEIN MJ1083"/>
    <property type="match status" value="1"/>
</dbReference>
<accession>A0A938WTS0</accession>
<keyword evidence="2" id="KW-0288">FMN</keyword>
<dbReference type="PANTHER" id="PTHR43278">
    <property type="entry name" value="NAD(P)H-DEPENDENT FMN-CONTAINING OXIDOREDUCTASE YWQN-RELATED"/>
    <property type="match status" value="1"/>
</dbReference>
<dbReference type="Proteomes" id="UP000706891">
    <property type="component" value="Unassembled WGS sequence"/>
</dbReference>
<dbReference type="RefSeq" id="WP_021947490.1">
    <property type="nucleotide sequence ID" value="NZ_JACJJG010000012.1"/>
</dbReference>
<evidence type="ECO:0000256" key="1">
    <source>
        <dbReference type="ARBA" id="ARBA00022630"/>
    </source>
</evidence>
<name>A0A938WTS0_9BACT</name>
<gene>
    <name evidence="4" type="ORF">H6A34_04220</name>
</gene>
<proteinExistence type="predicted"/>
<dbReference type="InterPro" id="IPR005025">
    <property type="entry name" value="FMN_Rdtase-like_dom"/>
</dbReference>
<organism evidence="4 5">
    <name type="scientific">Marseilla massiliensis</name>
    <dbReference type="NCBI Taxonomy" id="1841864"/>
    <lineage>
        <taxon>Bacteria</taxon>
        <taxon>Pseudomonadati</taxon>
        <taxon>Bacteroidota</taxon>
        <taxon>Bacteroidia</taxon>
        <taxon>Bacteroidales</taxon>
        <taxon>Prevotellaceae</taxon>
        <taxon>Marseilla</taxon>
    </lineage>
</organism>
<dbReference type="Pfam" id="PF03358">
    <property type="entry name" value="FMN_red"/>
    <property type="match status" value="1"/>
</dbReference>
<dbReference type="InterPro" id="IPR051796">
    <property type="entry name" value="ISF_SsuE-like"/>
</dbReference>
<evidence type="ECO:0000256" key="2">
    <source>
        <dbReference type="ARBA" id="ARBA00022643"/>
    </source>
</evidence>
<dbReference type="AlphaFoldDB" id="A0A938WTS0"/>
<keyword evidence="1" id="KW-0285">Flavoprotein</keyword>
<evidence type="ECO:0000313" key="4">
    <source>
        <dbReference type="EMBL" id="MBM6673080.1"/>
    </source>
</evidence>
<sequence length="192" mass="21259">MNILIINASPRRDGCVSQMLGLVRKEGEARGAEVTVVRVADLQVRSCIGCMQCRSRQECVLPYDDARKVLAMINEADAVIVGTPCYWGNIPGSLKVLFDRIVYGMMGESRRGMPLPLHKGKRAAFIATCSTPWPFNILFRQSRGAVKALREIFKWSGFKIVATVEKGGTKSRPSLTGGDCHACRKIVERLMK</sequence>
<dbReference type="Gene3D" id="3.40.50.360">
    <property type="match status" value="1"/>
</dbReference>
<protein>
    <submittedName>
        <fullName evidence="4">Flavodoxin family protein</fullName>
    </submittedName>
</protein>
<evidence type="ECO:0000259" key="3">
    <source>
        <dbReference type="Pfam" id="PF03358"/>
    </source>
</evidence>
<feature type="domain" description="NADPH-dependent FMN reductase-like" evidence="3">
    <location>
        <begin position="1"/>
        <end position="132"/>
    </location>
</feature>
<dbReference type="EMBL" id="JACJJG010000012">
    <property type="protein sequence ID" value="MBM6673080.1"/>
    <property type="molecule type" value="Genomic_DNA"/>
</dbReference>
<evidence type="ECO:0000313" key="5">
    <source>
        <dbReference type="Proteomes" id="UP000706891"/>
    </source>
</evidence>
<reference evidence="4" key="1">
    <citation type="submission" date="2020-08" db="EMBL/GenBank/DDBJ databases">
        <authorList>
            <person name="Cejkova D."/>
            <person name="Kubasova T."/>
            <person name="Jahodarova E."/>
            <person name="Rychlik I."/>
        </authorList>
    </citation>
    <scope>NUCLEOTIDE SEQUENCE</scope>
    <source>
        <strain evidence="4">An824</strain>
    </source>
</reference>
<dbReference type="InterPro" id="IPR029039">
    <property type="entry name" value="Flavoprotein-like_sf"/>
</dbReference>
<dbReference type="SUPFAM" id="SSF52218">
    <property type="entry name" value="Flavoproteins"/>
    <property type="match status" value="1"/>
</dbReference>
<reference evidence="4" key="2">
    <citation type="journal article" date="2021" name="Sci. Rep.">
        <title>The distribution of antibiotic resistance genes in chicken gut microbiota commensals.</title>
        <authorList>
            <person name="Juricova H."/>
            <person name="Matiasovicova J."/>
            <person name="Kubasova T."/>
            <person name="Cejkova D."/>
            <person name="Rychlik I."/>
        </authorList>
    </citation>
    <scope>NUCLEOTIDE SEQUENCE</scope>
    <source>
        <strain evidence="4">An824</strain>
    </source>
</reference>
<dbReference type="GO" id="GO:0016491">
    <property type="term" value="F:oxidoreductase activity"/>
    <property type="evidence" value="ECO:0007669"/>
    <property type="project" value="InterPro"/>
</dbReference>
<keyword evidence="5" id="KW-1185">Reference proteome</keyword>